<sequence>MLDFRHRIPTQVLVENIVASLPVLVSDLGDAAVVGLAEDGGRAYLITDQVNVVIGSEGGDASQGVPVENHSQWVRWVGQ</sequence>
<proteinExistence type="predicted"/>
<evidence type="ECO:0000313" key="2">
    <source>
        <dbReference type="Proteomes" id="UP001497516"/>
    </source>
</evidence>
<organism evidence="1 2">
    <name type="scientific">Linum trigynum</name>
    <dbReference type="NCBI Taxonomy" id="586398"/>
    <lineage>
        <taxon>Eukaryota</taxon>
        <taxon>Viridiplantae</taxon>
        <taxon>Streptophyta</taxon>
        <taxon>Embryophyta</taxon>
        <taxon>Tracheophyta</taxon>
        <taxon>Spermatophyta</taxon>
        <taxon>Magnoliopsida</taxon>
        <taxon>eudicotyledons</taxon>
        <taxon>Gunneridae</taxon>
        <taxon>Pentapetalae</taxon>
        <taxon>rosids</taxon>
        <taxon>fabids</taxon>
        <taxon>Malpighiales</taxon>
        <taxon>Linaceae</taxon>
        <taxon>Linum</taxon>
    </lineage>
</organism>
<accession>A0AAV2EE39</accession>
<name>A0AAV2EE39_9ROSI</name>
<keyword evidence="2" id="KW-1185">Reference proteome</keyword>
<dbReference type="EMBL" id="OZ034817">
    <property type="protein sequence ID" value="CAL1383815.1"/>
    <property type="molecule type" value="Genomic_DNA"/>
</dbReference>
<gene>
    <name evidence="1" type="ORF">LTRI10_LOCUS25061</name>
</gene>
<dbReference type="Proteomes" id="UP001497516">
    <property type="component" value="Chromosome 4"/>
</dbReference>
<dbReference type="AlphaFoldDB" id="A0AAV2EE39"/>
<reference evidence="1 2" key="1">
    <citation type="submission" date="2024-04" db="EMBL/GenBank/DDBJ databases">
        <authorList>
            <person name="Fracassetti M."/>
        </authorList>
    </citation>
    <scope>NUCLEOTIDE SEQUENCE [LARGE SCALE GENOMIC DNA]</scope>
</reference>
<evidence type="ECO:0000313" key="1">
    <source>
        <dbReference type="EMBL" id="CAL1383815.1"/>
    </source>
</evidence>
<protein>
    <submittedName>
        <fullName evidence="1">Uncharacterized protein</fullName>
    </submittedName>
</protein>